<comment type="caution">
    <text evidence="2">The sequence shown here is derived from an EMBL/GenBank/DDBJ whole genome shotgun (WGS) entry which is preliminary data.</text>
</comment>
<protein>
    <submittedName>
        <fullName evidence="2">Helix-turn-helix domain-containing protein</fullName>
    </submittedName>
</protein>
<dbReference type="InterPro" id="IPR009061">
    <property type="entry name" value="DNA-bd_dom_put_sf"/>
</dbReference>
<dbReference type="EMBL" id="VUNF01000015">
    <property type="protein sequence ID" value="MST77783.1"/>
    <property type="molecule type" value="Genomic_DNA"/>
</dbReference>
<evidence type="ECO:0000313" key="2">
    <source>
        <dbReference type="EMBL" id="MST77783.1"/>
    </source>
</evidence>
<gene>
    <name evidence="2" type="ORF">FYJ72_08835</name>
</gene>
<dbReference type="SUPFAM" id="SSF46955">
    <property type="entry name" value="Putative DNA-binding domain"/>
    <property type="match status" value="1"/>
</dbReference>
<organism evidence="2 3">
    <name type="scientific">Segatella copri</name>
    <dbReference type="NCBI Taxonomy" id="165179"/>
    <lineage>
        <taxon>Bacteria</taxon>
        <taxon>Pseudomonadati</taxon>
        <taxon>Bacteroidota</taxon>
        <taxon>Bacteroidia</taxon>
        <taxon>Bacteroidales</taxon>
        <taxon>Prevotellaceae</taxon>
        <taxon>Segatella</taxon>
    </lineage>
</organism>
<dbReference type="RefSeq" id="WP_154481221.1">
    <property type="nucleotide sequence ID" value="NZ_VUNF01000015.1"/>
</dbReference>
<evidence type="ECO:0000259" key="1">
    <source>
        <dbReference type="Pfam" id="PF12728"/>
    </source>
</evidence>
<feature type="domain" description="Helix-turn-helix" evidence="1">
    <location>
        <begin position="13"/>
        <end position="63"/>
    </location>
</feature>
<name>A0A6I2TZD3_9BACT</name>
<proteinExistence type="predicted"/>
<dbReference type="AlphaFoldDB" id="A0A6I2TZD3"/>
<sequence>MIETEPKVTPEGLYSVTQTAIILGVNRQTIRRYAKNGDLKFKIRKATLRKVIKGSEILRFWRSTIV</sequence>
<dbReference type="Proteomes" id="UP000450161">
    <property type="component" value="Unassembled WGS sequence"/>
</dbReference>
<reference evidence="2 3" key="1">
    <citation type="submission" date="2019-08" db="EMBL/GenBank/DDBJ databases">
        <title>In-depth cultivation of the pig gut microbiome towards novel bacterial diversity and tailored functional studies.</title>
        <authorList>
            <person name="Wylensek D."/>
            <person name="Hitch T.C.A."/>
            <person name="Clavel T."/>
        </authorList>
    </citation>
    <scope>NUCLEOTIDE SEQUENCE [LARGE SCALE GENOMIC DNA]</scope>
    <source>
        <strain evidence="2 3">LKV-178-WT-2C</strain>
    </source>
</reference>
<accession>A0A6I2TZD3</accession>
<evidence type="ECO:0000313" key="3">
    <source>
        <dbReference type="Proteomes" id="UP000450161"/>
    </source>
</evidence>
<dbReference type="Pfam" id="PF12728">
    <property type="entry name" value="HTH_17"/>
    <property type="match status" value="1"/>
</dbReference>
<dbReference type="InterPro" id="IPR041657">
    <property type="entry name" value="HTH_17"/>
</dbReference>